<evidence type="ECO:0000259" key="11">
    <source>
        <dbReference type="PROSITE" id="PS50219"/>
    </source>
</evidence>
<dbReference type="PROSITE" id="PS50011">
    <property type="entry name" value="PROTEIN_KINASE_DOM"/>
    <property type="match status" value="1"/>
</dbReference>
<dbReference type="Pfam" id="PF00780">
    <property type="entry name" value="CNH"/>
    <property type="match status" value="1"/>
</dbReference>
<evidence type="ECO:0000256" key="2">
    <source>
        <dbReference type="ARBA" id="ARBA00012513"/>
    </source>
</evidence>
<feature type="domain" description="Protein kinase" evidence="10">
    <location>
        <begin position="16"/>
        <end position="281"/>
    </location>
</feature>
<reference evidence="12" key="1">
    <citation type="submission" date="2023-03" db="EMBL/GenBank/DDBJ databases">
        <authorList>
            <person name="Steffen K."/>
            <person name="Cardenas P."/>
        </authorList>
    </citation>
    <scope>NUCLEOTIDE SEQUENCE</scope>
</reference>
<dbReference type="EC" id="2.7.11.1" evidence="2"/>
<dbReference type="PANTHER" id="PTHR47096:SF1">
    <property type="entry name" value="MISSHAPEN LIKE KINASE 1"/>
    <property type="match status" value="1"/>
</dbReference>
<accession>A0AA35QZA3</accession>
<keyword evidence="5 8" id="KW-0547">Nucleotide-binding</keyword>
<evidence type="ECO:0000256" key="6">
    <source>
        <dbReference type="ARBA" id="ARBA00022777"/>
    </source>
</evidence>
<dbReference type="SMART" id="SM00220">
    <property type="entry name" value="S_TKc"/>
    <property type="match status" value="1"/>
</dbReference>
<dbReference type="PROSITE" id="PS50219">
    <property type="entry name" value="CNH"/>
    <property type="match status" value="1"/>
</dbReference>
<dbReference type="GO" id="GO:0004674">
    <property type="term" value="F:protein serine/threonine kinase activity"/>
    <property type="evidence" value="ECO:0007669"/>
    <property type="project" value="UniProtKB-KW"/>
</dbReference>
<dbReference type="SMART" id="SM00036">
    <property type="entry name" value="CNH"/>
    <property type="match status" value="1"/>
</dbReference>
<dbReference type="CDD" id="cd06608">
    <property type="entry name" value="STKc_myosinIII_N_like"/>
    <property type="match status" value="1"/>
</dbReference>
<evidence type="ECO:0000256" key="7">
    <source>
        <dbReference type="ARBA" id="ARBA00022840"/>
    </source>
</evidence>
<dbReference type="InterPro" id="IPR001180">
    <property type="entry name" value="CNH_dom"/>
</dbReference>
<evidence type="ECO:0000256" key="4">
    <source>
        <dbReference type="ARBA" id="ARBA00022679"/>
    </source>
</evidence>
<dbReference type="PROSITE" id="PS00108">
    <property type="entry name" value="PROTEIN_KINASE_ST"/>
    <property type="match status" value="1"/>
</dbReference>
<keyword evidence="7 8" id="KW-0067">ATP-binding</keyword>
<evidence type="ECO:0000313" key="12">
    <source>
        <dbReference type="EMBL" id="CAI7997159.1"/>
    </source>
</evidence>
<evidence type="ECO:0000256" key="8">
    <source>
        <dbReference type="PROSITE-ProRule" id="PRU10141"/>
    </source>
</evidence>
<feature type="region of interest" description="Disordered" evidence="9">
    <location>
        <begin position="407"/>
        <end position="443"/>
    </location>
</feature>
<dbReference type="PROSITE" id="PS00107">
    <property type="entry name" value="PROTEIN_KINASE_ATP"/>
    <property type="match status" value="1"/>
</dbReference>
<dbReference type="PANTHER" id="PTHR47096">
    <property type="entry name" value="MISSHAPEN LIKE KINASE 1"/>
    <property type="match status" value="1"/>
</dbReference>
<dbReference type="InterPro" id="IPR008271">
    <property type="entry name" value="Ser/Thr_kinase_AS"/>
</dbReference>
<evidence type="ECO:0000313" key="13">
    <source>
        <dbReference type="Proteomes" id="UP001174909"/>
    </source>
</evidence>
<sequence length="815" mass="91092">MDSIDLSELRDPAGIFELIEVVGNGTYGQVHKGRHVKTGQLAAIKIMEVTEDEEEEIRLEVDVLRKFSYHQNIATYYGAFVQKGDGGQEDQLWLVMEYCGAGSVTDLVKSTRARSLKEDWIAFICREVLRGLSHLHKNRVIHRDIKGQNVLITDNADIKLVDFGVSAQLDRTIGKRNTFIGTPYWMAPEVIACDQDPTATYDYRSDQWSLGITAIEIAEGEPPLCSMHPMRALFLIPRNPPPRLKQTKKWSPRFINFIEQCLTKDPTKRPTSDELLRHPFVTEFNERAVRIQVRDQLDRVKREVQIFDEQLSDEEGGSLEIPTIKKGGDDAARPGPSAVSPSRDEEEDEEDEESLGQETLLTARQSHAAEFSAGRLPQYTEDTLIIHGDETQGAAENPQLAALAARQGPAQRQSFSYFPPDSRRSTGGAAVPPTRPSTYEDPAGHRLSMQLPGVNGGVKQEGGPKMSPEIRKYKRKFNGEILCGALWGVNLLVGTDNGLLLLDRSGHGKVFPLISRRKFAQMEVLEGLNVLVCINGRKNKLRVYYLSWLRNKIVKGDDVMEGTRSRHGFISVGELDQCVHFKVVQHGKMKFLCIATKTSIEVYAWAQKPYSKFMQYKSFPDVLHRPVLVDMVCEAPNKTKVLYASSMGFHAIDLENGVLQDLYLPSIGVRTTVTPHAIIPLPRSTGELLLCYNNEGVYINASGGRIKDVRLQWGEVPSSIALIGDSHVMGWGSKAIEIRAVESGQLDGVFMHKRTQKLRFLCERNDKVSTAFISSSFSLSGFLCQHPHLFLQPGIFHGSQQTSRPTIAGLHCVCV</sequence>
<dbReference type="InterPro" id="IPR051700">
    <property type="entry name" value="STE20_Ser-Thr_kinase"/>
</dbReference>
<dbReference type="SUPFAM" id="SSF56112">
    <property type="entry name" value="Protein kinase-like (PK-like)"/>
    <property type="match status" value="1"/>
</dbReference>
<evidence type="ECO:0000256" key="3">
    <source>
        <dbReference type="ARBA" id="ARBA00022527"/>
    </source>
</evidence>
<dbReference type="FunFam" id="1.10.510.10:FF:000003">
    <property type="entry name" value="TRAF2 and NCK-interacting protein kinase isoform 4"/>
    <property type="match status" value="1"/>
</dbReference>
<dbReference type="GO" id="GO:0005524">
    <property type="term" value="F:ATP binding"/>
    <property type="evidence" value="ECO:0007669"/>
    <property type="project" value="UniProtKB-UniRule"/>
</dbReference>
<dbReference type="AlphaFoldDB" id="A0AA35QZA3"/>
<feature type="binding site" evidence="8">
    <location>
        <position position="45"/>
    </location>
    <ligand>
        <name>ATP</name>
        <dbReference type="ChEBI" id="CHEBI:30616"/>
    </ligand>
</feature>
<dbReference type="Gene3D" id="3.30.200.20">
    <property type="entry name" value="Phosphorylase Kinase, domain 1"/>
    <property type="match status" value="1"/>
</dbReference>
<dbReference type="Gene3D" id="1.10.510.10">
    <property type="entry name" value="Transferase(Phosphotransferase) domain 1"/>
    <property type="match status" value="1"/>
</dbReference>
<comment type="similarity">
    <text evidence="1">Belongs to the protein kinase superfamily. STE Ser/Thr protein kinase family. STE20 subfamily.</text>
</comment>
<feature type="domain" description="CNH" evidence="11">
    <location>
        <begin position="478"/>
        <end position="768"/>
    </location>
</feature>
<feature type="compositionally biased region" description="Acidic residues" evidence="9">
    <location>
        <begin position="344"/>
        <end position="355"/>
    </location>
</feature>
<keyword evidence="4" id="KW-0808">Transferase</keyword>
<evidence type="ECO:0000256" key="9">
    <source>
        <dbReference type="SAM" id="MobiDB-lite"/>
    </source>
</evidence>
<dbReference type="Proteomes" id="UP001174909">
    <property type="component" value="Unassembled WGS sequence"/>
</dbReference>
<evidence type="ECO:0000256" key="5">
    <source>
        <dbReference type="ARBA" id="ARBA00022741"/>
    </source>
</evidence>
<dbReference type="GO" id="GO:0005829">
    <property type="term" value="C:cytosol"/>
    <property type="evidence" value="ECO:0007669"/>
    <property type="project" value="TreeGrafter"/>
</dbReference>
<keyword evidence="13" id="KW-1185">Reference proteome</keyword>
<name>A0AA35QZA3_GEOBA</name>
<evidence type="ECO:0000259" key="10">
    <source>
        <dbReference type="PROSITE" id="PS50011"/>
    </source>
</evidence>
<evidence type="ECO:0000256" key="1">
    <source>
        <dbReference type="ARBA" id="ARBA00008874"/>
    </source>
</evidence>
<gene>
    <name evidence="12" type="ORF">GBAR_LOCUS2081</name>
</gene>
<protein>
    <recommendedName>
        <fullName evidence="2">non-specific serine/threonine protein kinase</fullName>
        <ecNumber evidence="2">2.7.11.1</ecNumber>
    </recommendedName>
</protein>
<dbReference type="FunFam" id="3.30.200.20:FF:000259">
    <property type="entry name" value="Mitogen-activated protein kinase kinase kinase kinase 4"/>
    <property type="match status" value="1"/>
</dbReference>
<dbReference type="EMBL" id="CASHTH010000294">
    <property type="protein sequence ID" value="CAI7997159.1"/>
    <property type="molecule type" value="Genomic_DNA"/>
</dbReference>
<keyword evidence="3" id="KW-0723">Serine/threonine-protein kinase</keyword>
<proteinExistence type="inferred from homology"/>
<organism evidence="12 13">
    <name type="scientific">Geodia barretti</name>
    <name type="common">Barrett's horny sponge</name>
    <dbReference type="NCBI Taxonomy" id="519541"/>
    <lineage>
        <taxon>Eukaryota</taxon>
        <taxon>Metazoa</taxon>
        <taxon>Porifera</taxon>
        <taxon>Demospongiae</taxon>
        <taxon>Heteroscleromorpha</taxon>
        <taxon>Tetractinellida</taxon>
        <taxon>Astrophorina</taxon>
        <taxon>Geodiidae</taxon>
        <taxon>Geodia</taxon>
    </lineage>
</organism>
<dbReference type="InterPro" id="IPR017441">
    <property type="entry name" value="Protein_kinase_ATP_BS"/>
</dbReference>
<comment type="caution">
    <text evidence="12">The sequence shown here is derived from an EMBL/GenBank/DDBJ whole genome shotgun (WGS) entry which is preliminary data.</text>
</comment>
<dbReference type="InterPro" id="IPR000719">
    <property type="entry name" value="Prot_kinase_dom"/>
</dbReference>
<feature type="region of interest" description="Disordered" evidence="9">
    <location>
        <begin position="311"/>
        <end position="356"/>
    </location>
</feature>
<dbReference type="Pfam" id="PF00069">
    <property type="entry name" value="Pkinase"/>
    <property type="match status" value="1"/>
</dbReference>
<dbReference type="InterPro" id="IPR011009">
    <property type="entry name" value="Kinase-like_dom_sf"/>
</dbReference>
<keyword evidence="6 12" id="KW-0418">Kinase</keyword>